<comment type="caution">
    <text evidence="1">The sequence shown here is derived from an EMBL/GenBank/DDBJ whole genome shotgun (WGS) entry which is preliminary data.</text>
</comment>
<dbReference type="EMBL" id="AFHQ01000054">
    <property type="protein sequence ID" value="EGK57696.1"/>
    <property type="molecule type" value="Genomic_DNA"/>
</dbReference>
<name>F5RPM8_9FIRM</name>
<evidence type="ECO:0000313" key="1">
    <source>
        <dbReference type="EMBL" id="EGK57696.1"/>
    </source>
</evidence>
<dbReference type="eggNOG" id="ENOG502ZMQD">
    <property type="taxonomic scope" value="Bacteria"/>
</dbReference>
<protein>
    <submittedName>
        <fullName evidence="1">Uncharacterized protein</fullName>
    </submittedName>
</protein>
<dbReference type="Proteomes" id="UP000004067">
    <property type="component" value="Unassembled WGS sequence"/>
</dbReference>
<gene>
    <name evidence="1" type="ORF">HMPREF9081_2214</name>
</gene>
<dbReference type="HOGENOM" id="CLU_3115970_0_0_9"/>
<keyword evidence="2" id="KW-1185">Reference proteome</keyword>
<accession>F5RPM8</accession>
<reference evidence="1 2" key="1">
    <citation type="submission" date="2011-04" db="EMBL/GenBank/DDBJ databases">
        <authorList>
            <person name="Muzny D."/>
            <person name="Qin X."/>
            <person name="Deng J."/>
            <person name="Jiang H."/>
            <person name="Liu Y."/>
            <person name="Qu J."/>
            <person name="Song X.-Z."/>
            <person name="Zhang L."/>
            <person name="Thornton R."/>
            <person name="Coyle M."/>
            <person name="Francisco L."/>
            <person name="Jackson L."/>
            <person name="Javaid M."/>
            <person name="Korchina V."/>
            <person name="Kovar C."/>
            <person name="Mata R."/>
            <person name="Mathew T."/>
            <person name="Ngo R."/>
            <person name="Nguyen L."/>
            <person name="Nguyen N."/>
            <person name="Okwuonu G."/>
            <person name="Ongeri F."/>
            <person name="Pham C."/>
            <person name="Simmons D."/>
            <person name="Wilczek-Boney K."/>
            <person name="Hale W."/>
            <person name="Jakkamsetti A."/>
            <person name="Pham P."/>
            <person name="Ruth R."/>
            <person name="San Lucas F."/>
            <person name="Warren J."/>
            <person name="Zhang J."/>
            <person name="Zhao Z."/>
            <person name="Zhou C."/>
            <person name="Zhu D."/>
            <person name="Lee S."/>
            <person name="Bess C."/>
            <person name="Blankenburg K."/>
            <person name="Forbes L."/>
            <person name="Fu Q."/>
            <person name="Gubbala S."/>
            <person name="Hirani K."/>
            <person name="Jayaseelan J.C."/>
            <person name="Lara F."/>
            <person name="Munidasa M."/>
            <person name="Palculict T."/>
            <person name="Patil S."/>
            <person name="Pu L.-L."/>
            <person name="Saada N."/>
            <person name="Tang L."/>
            <person name="Weissenberger G."/>
            <person name="Zhu Y."/>
            <person name="Hemphill L."/>
            <person name="Shang Y."/>
            <person name="Youmans B."/>
            <person name="Ayvaz T."/>
            <person name="Ross M."/>
            <person name="Santibanez J."/>
            <person name="Aqrawi P."/>
            <person name="Gross S."/>
            <person name="Joshi V."/>
            <person name="Fowler G."/>
            <person name="Nazareth L."/>
            <person name="Reid J."/>
            <person name="Worley K."/>
            <person name="Petrosino J."/>
            <person name="Highlander S."/>
            <person name="Gibbs R."/>
        </authorList>
    </citation>
    <scope>NUCLEOTIDE SEQUENCE [LARGE SCALE GENOMIC DNA]</scope>
    <source>
        <strain evidence="1 2">DSM 2778</strain>
    </source>
</reference>
<sequence length="50" mass="5456">MVQIFCPAKETNRTHSKGYVEDLSTQAGRKQMHQDGSAEFISASLGISSI</sequence>
<dbReference type="AlphaFoldDB" id="F5RPM8"/>
<evidence type="ECO:0000313" key="2">
    <source>
        <dbReference type="Proteomes" id="UP000004067"/>
    </source>
</evidence>
<proteinExistence type="predicted"/>
<dbReference type="STRING" id="888060.HMPREF9081_2214"/>
<organism evidence="1 2">
    <name type="scientific">Centipeda periodontii DSM 2778</name>
    <dbReference type="NCBI Taxonomy" id="888060"/>
    <lineage>
        <taxon>Bacteria</taxon>
        <taxon>Bacillati</taxon>
        <taxon>Bacillota</taxon>
        <taxon>Negativicutes</taxon>
        <taxon>Selenomonadales</taxon>
        <taxon>Selenomonadaceae</taxon>
        <taxon>Centipeda</taxon>
    </lineage>
</organism>